<dbReference type="GO" id="GO:0015074">
    <property type="term" value="P:DNA integration"/>
    <property type="evidence" value="ECO:0007669"/>
    <property type="project" value="InterPro"/>
</dbReference>
<dbReference type="GO" id="GO:0003676">
    <property type="term" value="F:nucleic acid binding"/>
    <property type="evidence" value="ECO:0007669"/>
    <property type="project" value="InterPro"/>
</dbReference>
<organism evidence="2 3">
    <name type="scientific">Cyprinus carpio carpio</name>
    <dbReference type="NCBI Taxonomy" id="630221"/>
    <lineage>
        <taxon>Eukaryota</taxon>
        <taxon>Metazoa</taxon>
        <taxon>Chordata</taxon>
        <taxon>Craniata</taxon>
        <taxon>Vertebrata</taxon>
        <taxon>Euteleostomi</taxon>
        <taxon>Actinopterygii</taxon>
        <taxon>Neopterygii</taxon>
        <taxon>Teleostei</taxon>
        <taxon>Ostariophysi</taxon>
        <taxon>Cypriniformes</taxon>
        <taxon>Cyprinidae</taxon>
        <taxon>Cyprininae</taxon>
        <taxon>Cyprinus</taxon>
    </lineage>
</organism>
<keyword evidence="3" id="KW-1185">Reference proteome</keyword>
<dbReference type="Ensembl" id="ENSCCRT00000126503.1">
    <property type="protein sequence ID" value="ENSCCRP00000134262.1"/>
    <property type="gene ID" value="ENSCCRG00000058262.1"/>
</dbReference>
<dbReference type="Proteomes" id="UP001108240">
    <property type="component" value="Unplaced"/>
</dbReference>
<dbReference type="PANTHER" id="PTHR37984">
    <property type="entry name" value="PROTEIN CBG26694"/>
    <property type="match status" value="1"/>
</dbReference>
<dbReference type="Gene3D" id="3.30.420.10">
    <property type="entry name" value="Ribonuclease H-like superfamily/Ribonuclease H"/>
    <property type="match status" value="1"/>
</dbReference>
<evidence type="ECO:0000313" key="2">
    <source>
        <dbReference type="Ensembl" id="ENSCCRP00000155537.1"/>
    </source>
</evidence>
<proteinExistence type="predicted"/>
<evidence type="ECO:0000259" key="1">
    <source>
        <dbReference type="PROSITE" id="PS50994"/>
    </source>
</evidence>
<dbReference type="PROSITE" id="PS50994">
    <property type="entry name" value="INTEGRASE"/>
    <property type="match status" value="1"/>
</dbReference>
<dbReference type="InterPro" id="IPR012337">
    <property type="entry name" value="RNaseH-like_sf"/>
</dbReference>
<feature type="domain" description="Integrase catalytic" evidence="1">
    <location>
        <begin position="31"/>
        <end position="137"/>
    </location>
</feature>
<reference evidence="2" key="1">
    <citation type="submission" date="2025-05" db="UniProtKB">
        <authorList>
            <consortium name="Ensembl"/>
        </authorList>
    </citation>
    <scope>IDENTIFICATION</scope>
</reference>
<sequence>MITTQITLNWPYSWIVCNETCKINFCKTWYTVISENGPCFSSKEWQEFSVKYDFKHVTSSPEYAQSNGKTEKGVHILKQLLKKAADSKSDPYLALLNYRTSPLECGMAPAEMLMNRKLQTTLPSCSKQKANVKIKQKLKQLKYRQKFYYDRAAKATSIGEG</sequence>
<evidence type="ECO:0000313" key="3">
    <source>
        <dbReference type="Proteomes" id="UP001108240"/>
    </source>
</evidence>
<accession>A0A9J8BEJ1</accession>
<dbReference type="InterPro" id="IPR050951">
    <property type="entry name" value="Retrovirus_Pol_polyprotein"/>
</dbReference>
<dbReference type="Ensembl" id="ENSCCRT00000162952.1">
    <property type="protein sequence ID" value="ENSCCRP00000155537.1"/>
    <property type="gene ID" value="ENSCCRG00000058262.1"/>
</dbReference>
<dbReference type="SUPFAM" id="SSF53098">
    <property type="entry name" value="Ribonuclease H-like"/>
    <property type="match status" value="1"/>
</dbReference>
<dbReference type="AlphaFoldDB" id="A0A9J8BEJ1"/>
<dbReference type="InterPro" id="IPR036397">
    <property type="entry name" value="RNaseH_sf"/>
</dbReference>
<protein>
    <recommendedName>
        <fullName evidence="1">Integrase catalytic domain-containing protein</fullName>
    </recommendedName>
</protein>
<name>A0A9J8BEJ1_CYPCA</name>
<dbReference type="PANTHER" id="PTHR37984:SF7">
    <property type="entry name" value="INTEGRASE CATALYTIC DOMAIN-CONTAINING PROTEIN"/>
    <property type="match status" value="1"/>
</dbReference>
<dbReference type="OMA" id="THIDANM"/>
<dbReference type="InterPro" id="IPR001584">
    <property type="entry name" value="Integrase_cat-core"/>
</dbReference>
<dbReference type="GeneTree" id="ENSGT00490000044642"/>